<sequence>MTVNEHIQQFHGLPVFDLYEAVVQDGELPDAASVAWKVGIEFDSSWTFVELWEHFTEKVDTARVTAVVVGEWSHDGPESFAEPLAAVLASADRLPGLRGLFIGDITYEENEISWIDMVDVTPVLTTFPLLRELVVRGASGQTVEGEGIGVQPVRHEHLRALRFESGGLPAQVLRAVASSDLPALERLEFWLGVAGYGGDATLDDLAPFLDGSRFPALRHLGLQDSEMQDEIAAAVAQAPVVARLESLNLSMGVLTDQGAAALLEGQPLTHLRALDLHHHFLTEAMQERVRQALPGVAVDLSVPGKPDDRWRYVAVAE</sequence>
<proteinExistence type="predicted"/>
<comment type="caution">
    <text evidence="1">The sequence shown here is derived from an EMBL/GenBank/DDBJ whole genome shotgun (WGS) entry which is preliminary data.</text>
</comment>
<name>A0ABW1EUD4_9ACTN</name>
<keyword evidence="2" id="KW-1185">Reference proteome</keyword>
<dbReference type="RefSeq" id="WP_313767340.1">
    <property type="nucleotide sequence ID" value="NZ_BAAAVH010000011.1"/>
</dbReference>
<reference evidence="2" key="1">
    <citation type="journal article" date="2019" name="Int. J. Syst. Evol. Microbiol.">
        <title>The Global Catalogue of Microorganisms (GCM) 10K type strain sequencing project: providing services to taxonomists for standard genome sequencing and annotation.</title>
        <authorList>
            <consortium name="The Broad Institute Genomics Platform"/>
            <consortium name="The Broad Institute Genome Sequencing Center for Infectious Disease"/>
            <person name="Wu L."/>
            <person name="Ma J."/>
        </authorList>
    </citation>
    <scope>NUCLEOTIDE SEQUENCE [LARGE SCALE GENOMIC DNA]</scope>
    <source>
        <strain evidence="2">CGMCC 4.1469</strain>
    </source>
</reference>
<accession>A0ABW1EUD4</accession>
<dbReference type="SUPFAM" id="SSF52047">
    <property type="entry name" value="RNI-like"/>
    <property type="match status" value="1"/>
</dbReference>
<evidence type="ECO:0000313" key="2">
    <source>
        <dbReference type="Proteomes" id="UP001596067"/>
    </source>
</evidence>
<organism evidence="1 2">
    <name type="scientific">Kitasatospora aburaviensis</name>
    <dbReference type="NCBI Taxonomy" id="67265"/>
    <lineage>
        <taxon>Bacteria</taxon>
        <taxon>Bacillati</taxon>
        <taxon>Actinomycetota</taxon>
        <taxon>Actinomycetes</taxon>
        <taxon>Kitasatosporales</taxon>
        <taxon>Streptomycetaceae</taxon>
        <taxon>Kitasatospora</taxon>
    </lineage>
</organism>
<gene>
    <name evidence="1" type="ORF">ACFP0N_12080</name>
</gene>
<dbReference type="EMBL" id="JBHSOD010000011">
    <property type="protein sequence ID" value="MFC5885706.1"/>
    <property type="molecule type" value="Genomic_DNA"/>
</dbReference>
<evidence type="ECO:0000313" key="1">
    <source>
        <dbReference type="EMBL" id="MFC5885706.1"/>
    </source>
</evidence>
<dbReference type="NCBIfam" id="NF038076">
    <property type="entry name" value="fam_STM4015"/>
    <property type="match status" value="1"/>
</dbReference>
<dbReference type="Proteomes" id="UP001596067">
    <property type="component" value="Unassembled WGS sequence"/>
</dbReference>
<dbReference type="InterPro" id="IPR047722">
    <property type="entry name" value="STM4015-like"/>
</dbReference>
<dbReference type="Gene3D" id="3.80.10.10">
    <property type="entry name" value="Ribonuclease Inhibitor"/>
    <property type="match status" value="1"/>
</dbReference>
<protein>
    <submittedName>
        <fullName evidence="1">STM4015 family protein</fullName>
    </submittedName>
</protein>
<dbReference type="InterPro" id="IPR032675">
    <property type="entry name" value="LRR_dom_sf"/>
</dbReference>